<keyword evidence="4" id="KW-0963">Cytoplasm</keyword>
<evidence type="ECO:0000256" key="9">
    <source>
        <dbReference type="ARBA" id="ARBA00025699"/>
    </source>
</evidence>
<protein>
    <recommendedName>
        <fullName evidence="3">16S rRNA (uracil(1498)-N(3))-methyltransferase</fullName>
        <ecNumber evidence="3">2.1.1.193</ecNumber>
    </recommendedName>
</protein>
<dbReference type="InterPro" id="IPR029026">
    <property type="entry name" value="tRNA_m1G_MTases_N"/>
</dbReference>
<evidence type="ECO:0000256" key="2">
    <source>
        <dbReference type="ARBA" id="ARBA00005528"/>
    </source>
</evidence>
<dbReference type="Pfam" id="PF04452">
    <property type="entry name" value="Methyltrans_RNA"/>
    <property type="match status" value="1"/>
</dbReference>
<dbReference type="EMBL" id="VSSQ01024479">
    <property type="protein sequence ID" value="MPM72016.1"/>
    <property type="molecule type" value="Genomic_DNA"/>
</dbReference>
<accession>A0A645C2G7</accession>
<gene>
    <name evidence="12" type="ORF">SDC9_118989</name>
</gene>
<evidence type="ECO:0000259" key="11">
    <source>
        <dbReference type="Pfam" id="PF04452"/>
    </source>
</evidence>
<keyword evidence="6" id="KW-0489">Methyltransferase</keyword>
<dbReference type="PANTHER" id="PTHR30027:SF3">
    <property type="entry name" value="16S RRNA (URACIL(1498)-N(3))-METHYLTRANSFERASE"/>
    <property type="match status" value="1"/>
</dbReference>
<dbReference type="PIRSF" id="PIRSF015601">
    <property type="entry name" value="MTase_slr0722"/>
    <property type="match status" value="1"/>
</dbReference>
<proteinExistence type="inferred from homology"/>
<comment type="catalytic activity">
    <reaction evidence="10">
        <text>uridine(1498) in 16S rRNA + S-adenosyl-L-methionine = N(3)-methyluridine(1498) in 16S rRNA + S-adenosyl-L-homocysteine + H(+)</text>
        <dbReference type="Rhea" id="RHEA:42920"/>
        <dbReference type="Rhea" id="RHEA-COMP:10283"/>
        <dbReference type="Rhea" id="RHEA-COMP:10284"/>
        <dbReference type="ChEBI" id="CHEBI:15378"/>
        <dbReference type="ChEBI" id="CHEBI:57856"/>
        <dbReference type="ChEBI" id="CHEBI:59789"/>
        <dbReference type="ChEBI" id="CHEBI:65315"/>
        <dbReference type="ChEBI" id="CHEBI:74502"/>
        <dbReference type="EC" id="2.1.1.193"/>
    </reaction>
</comment>
<evidence type="ECO:0000256" key="4">
    <source>
        <dbReference type="ARBA" id="ARBA00022490"/>
    </source>
</evidence>
<evidence type="ECO:0000313" key="12">
    <source>
        <dbReference type="EMBL" id="MPM72016.1"/>
    </source>
</evidence>
<name>A0A645C2G7_9ZZZZ</name>
<dbReference type="InterPro" id="IPR046886">
    <property type="entry name" value="RsmE_MTase_dom"/>
</dbReference>
<evidence type="ECO:0000256" key="6">
    <source>
        <dbReference type="ARBA" id="ARBA00022603"/>
    </source>
</evidence>
<dbReference type="InterPro" id="IPR006700">
    <property type="entry name" value="RsmE"/>
</dbReference>
<dbReference type="Gene3D" id="3.40.1280.10">
    <property type="match status" value="1"/>
</dbReference>
<dbReference type="GO" id="GO:0070475">
    <property type="term" value="P:rRNA base methylation"/>
    <property type="evidence" value="ECO:0007669"/>
    <property type="project" value="TreeGrafter"/>
</dbReference>
<dbReference type="AlphaFoldDB" id="A0A645C2G7"/>
<dbReference type="NCBIfam" id="TIGR00046">
    <property type="entry name" value="RsmE family RNA methyltransferase"/>
    <property type="match status" value="1"/>
</dbReference>
<dbReference type="InterPro" id="IPR029028">
    <property type="entry name" value="Alpha/beta_knot_MTases"/>
</dbReference>
<keyword evidence="5" id="KW-0698">rRNA processing</keyword>
<feature type="domain" description="Ribosomal RNA small subunit methyltransferase E methyltransferase" evidence="11">
    <location>
        <begin position="75"/>
        <end position="232"/>
    </location>
</feature>
<comment type="caution">
    <text evidence="12">The sequence shown here is derived from an EMBL/GenBank/DDBJ whole genome shotgun (WGS) entry which is preliminary data.</text>
</comment>
<evidence type="ECO:0000256" key="10">
    <source>
        <dbReference type="ARBA" id="ARBA00047944"/>
    </source>
</evidence>
<keyword evidence="7" id="KW-0808">Transferase</keyword>
<dbReference type="GO" id="GO:0070042">
    <property type="term" value="F:rRNA (uridine-N3-)-methyltransferase activity"/>
    <property type="evidence" value="ECO:0007669"/>
    <property type="project" value="TreeGrafter"/>
</dbReference>
<organism evidence="12">
    <name type="scientific">bioreactor metagenome</name>
    <dbReference type="NCBI Taxonomy" id="1076179"/>
    <lineage>
        <taxon>unclassified sequences</taxon>
        <taxon>metagenomes</taxon>
        <taxon>ecological metagenomes</taxon>
    </lineage>
</organism>
<dbReference type="SUPFAM" id="SSF75217">
    <property type="entry name" value="alpha/beta knot"/>
    <property type="match status" value="1"/>
</dbReference>
<evidence type="ECO:0000256" key="8">
    <source>
        <dbReference type="ARBA" id="ARBA00022691"/>
    </source>
</evidence>
<dbReference type="EC" id="2.1.1.193" evidence="3"/>
<sequence length="240" mass="26341">MSLPRLRLERCTFDNGLWHIDAEEAHHLVRVRRCYTGSLVEGLLDGEKIELKLECAGDSVFAREISRVKEDAGLPKVELLLGLLKNDQLDDALRFCAETGVYAVRLLICERSVPRYEGAKLADKMARWRKILDESTKQASAATPPLLREPVPFASADFGGLPPQRLAALLSPETKPLREIKIAPHTAVAIGPEGDWAPHESARLLAEGFIPVSLGRRIMRASTAVAAACAAAAILYEKAR</sequence>
<dbReference type="GO" id="GO:0005737">
    <property type="term" value="C:cytoplasm"/>
    <property type="evidence" value="ECO:0007669"/>
    <property type="project" value="UniProtKB-SubCell"/>
</dbReference>
<reference evidence="12" key="1">
    <citation type="submission" date="2019-08" db="EMBL/GenBank/DDBJ databases">
        <authorList>
            <person name="Kucharzyk K."/>
            <person name="Murdoch R.W."/>
            <person name="Higgins S."/>
            <person name="Loffler F."/>
        </authorList>
    </citation>
    <scope>NUCLEOTIDE SEQUENCE</scope>
</reference>
<evidence type="ECO:0000256" key="7">
    <source>
        <dbReference type="ARBA" id="ARBA00022679"/>
    </source>
</evidence>
<evidence type="ECO:0000256" key="1">
    <source>
        <dbReference type="ARBA" id="ARBA00004496"/>
    </source>
</evidence>
<comment type="similarity">
    <text evidence="2">Belongs to the RNA methyltransferase RsmE family.</text>
</comment>
<comment type="function">
    <text evidence="9">Specifically methylates the N3 position of the uracil ring of uridine 1498 (m3U1498) in 16S rRNA. Acts on the fully assembled 30S ribosomal subunit.</text>
</comment>
<evidence type="ECO:0000256" key="3">
    <source>
        <dbReference type="ARBA" id="ARBA00012328"/>
    </source>
</evidence>
<keyword evidence="8" id="KW-0949">S-adenosyl-L-methionine</keyword>
<dbReference type="PANTHER" id="PTHR30027">
    <property type="entry name" value="RIBOSOMAL RNA SMALL SUBUNIT METHYLTRANSFERASE E"/>
    <property type="match status" value="1"/>
</dbReference>
<evidence type="ECO:0000256" key="5">
    <source>
        <dbReference type="ARBA" id="ARBA00022552"/>
    </source>
</evidence>
<comment type="subcellular location">
    <subcellularLocation>
        <location evidence="1">Cytoplasm</location>
    </subcellularLocation>
</comment>